<dbReference type="SUPFAM" id="SSF51735">
    <property type="entry name" value="NAD(P)-binding Rossmann-fold domains"/>
    <property type="match status" value="1"/>
</dbReference>
<dbReference type="EMBL" id="JAGEOJ010000008">
    <property type="protein sequence ID" value="MBO2449419.1"/>
    <property type="molecule type" value="Genomic_DNA"/>
</dbReference>
<organism evidence="3 4">
    <name type="scientific">Actinomadura barringtoniae</name>
    <dbReference type="NCBI Taxonomy" id="1427535"/>
    <lineage>
        <taxon>Bacteria</taxon>
        <taxon>Bacillati</taxon>
        <taxon>Actinomycetota</taxon>
        <taxon>Actinomycetes</taxon>
        <taxon>Streptosporangiales</taxon>
        <taxon>Thermomonosporaceae</taxon>
        <taxon>Actinomadura</taxon>
    </lineage>
</organism>
<dbReference type="PROSITE" id="PS00061">
    <property type="entry name" value="ADH_SHORT"/>
    <property type="match status" value="1"/>
</dbReference>
<protein>
    <submittedName>
        <fullName evidence="3">Glucose 1-dehydrogenase</fullName>
        <ecNumber evidence="3">1.1.1.47</ecNumber>
    </submittedName>
</protein>
<gene>
    <name evidence="3" type="ORF">J4573_20120</name>
</gene>
<dbReference type="PANTHER" id="PTHR43639">
    <property type="entry name" value="OXIDOREDUCTASE, SHORT-CHAIN DEHYDROGENASE/REDUCTASE FAMILY (AFU_ORTHOLOGUE AFUA_5G02870)"/>
    <property type="match status" value="1"/>
</dbReference>
<dbReference type="PANTHER" id="PTHR43639:SF1">
    <property type="entry name" value="SHORT-CHAIN DEHYDROGENASE_REDUCTASE FAMILY PROTEIN"/>
    <property type="match status" value="1"/>
</dbReference>
<dbReference type="AlphaFoldDB" id="A0A939PHS1"/>
<evidence type="ECO:0000313" key="4">
    <source>
        <dbReference type="Proteomes" id="UP000669179"/>
    </source>
</evidence>
<proteinExistence type="inferred from homology"/>
<dbReference type="EC" id="1.1.1.47" evidence="3"/>
<dbReference type="RefSeq" id="WP_208257313.1">
    <property type="nucleotide sequence ID" value="NZ_JAGEOJ010000008.1"/>
</dbReference>
<dbReference type="InterPro" id="IPR036291">
    <property type="entry name" value="NAD(P)-bd_dom_sf"/>
</dbReference>
<dbReference type="InterPro" id="IPR002347">
    <property type="entry name" value="SDR_fam"/>
</dbReference>
<dbReference type="NCBIfam" id="NF005559">
    <property type="entry name" value="PRK07231.1"/>
    <property type="match status" value="1"/>
</dbReference>
<dbReference type="Gene3D" id="3.40.50.720">
    <property type="entry name" value="NAD(P)-binding Rossmann-like Domain"/>
    <property type="match status" value="1"/>
</dbReference>
<evidence type="ECO:0000256" key="1">
    <source>
        <dbReference type="ARBA" id="ARBA00006484"/>
    </source>
</evidence>
<evidence type="ECO:0000256" key="2">
    <source>
        <dbReference type="ARBA" id="ARBA00023002"/>
    </source>
</evidence>
<dbReference type="CDD" id="cd05233">
    <property type="entry name" value="SDR_c"/>
    <property type="match status" value="1"/>
</dbReference>
<keyword evidence="2 3" id="KW-0560">Oxidoreductase</keyword>
<sequence length="262" mass="27032">MTNALKNTALTGRFEDRIALITGGSSGMGLAAAARLLSEGAHVIITGRDQARLDAAVKELDAGDRVLAVRADAADLNDLDAVAATIKERYGRLDVVFANAGVGVFSSAAEVTEDDFDHIVGVNFKGVFFTVQKSLPLMKAGGSIVINASWTLNRGLPIGSVYSASKAAAHNLSRTFAAEFGPAGIRVNSVSPGFIDTPMFQGAAPSDEERDAYASQVVSGRLGTSEDIADAVAFLASDEASYINGQDLIIDGGLVAAIPGGN</sequence>
<comment type="similarity">
    <text evidence="1">Belongs to the short-chain dehydrogenases/reductases (SDR) family.</text>
</comment>
<dbReference type="PRINTS" id="PR00081">
    <property type="entry name" value="GDHRDH"/>
</dbReference>
<evidence type="ECO:0000313" key="3">
    <source>
        <dbReference type="EMBL" id="MBO2449419.1"/>
    </source>
</evidence>
<dbReference type="Pfam" id="PF13561">
    <property type="entry name" value="adh_short_C2"/>
    <property type="match status" value="1"/>
</dbReference>
<dbReference type="Proteomes" id="UP000669179">
    <property type="component" value="Unassembled WGS sequence"/>
</dbReference>
<reference evidence="3" key="1">
    <citation type="submission" date="2021-03" db="EMBL/GenBank/DDBJ databases">
        <authorList>
            <person name="Kanchanasin P."/>
            <person name="Saeng-In P."/>
            <person name="Phongsopitanun W."/>
            <person name="Yuki M."/>
            <person name="Kudo T."/>
            <person name="Ohkuma M."/>
            <person name="Tanasupawat S."/>
        </authorList>
    </citation>
    <scope>NUCLEOTIDE SEQUENCE</scope>
    <source>
        <strain evidence="3">GKU 128</strain>
    </source>
</reference>
<dbReference type="InterPro" id="IPR020904">
    <property type="entry name" value="Sc_DH/Rdtase_CS"/>
</dbReference>
<keyword evidence="4" id="KW-1185">Reference proteome</keyword>
<dbReference type="PRINTS" id="PR00080">
    <property type="entry name" value="SDRFAMILY"/>
</dbReference>
<name>A0A939PHS1_9ACTN</name>
<dbReference type="GO" id="GO:0047936">
    <property type="term" value="F:glucose 1-dehydrogenase [NAD(P)+] activity"/>
    <property type="evidence" value="ECO:0007669"/>
    <property type="project" value="UniProtKB-EC"/>
</dbReference>
<comment type="caution">
    <text evidence="3">The sequence shown here is derived from an EMBL/GenBank/DDBJ whole genome shotgun (WGS) entry which is preliminary data.</text>
</comment>
<dbReference type="FunFam" id="3.40.50.720:FF:000084">
    <property type="entry name" value="Short-chain dehydrogenase reductase"/>
    <property type="match status" value="1"/>
</dbReference>
<accession>A0A939PHS1</accession>